<keyword evidence="2" id="KW-0677">Repeat</keyword>
<evidence type="ECO:0000313" key="5">
    <source>
        <dbReference type="EMBL" id="GMN29534.1"/>
    </source>
</evidence>
<dbReference type="GO" id="GO:0006952">
    <property type="term" value="P:defense response"/>
    <property type="evidence" value="ECO:0007669"/>
    <property type="project" value="InterPro"/>
</dbReference>
<evidence type="ECO:0000256" key="1">
    <source>
        <dbReference type="ARBA" id="ARBA00022614"/>
    </source>
</evidence>
<proteinExistence type="predicted"/>
<dbReference type="EMBL" id="BTGU01004598">
    <property type="protein sequence ID" value="GMN29534.1"/>
    <property type="molecule type" value="Genomic_DNA"/>
</dbReference>
<evidence type="ECO:0000256" key="3">
    <source>
        <dbReference type="SAM" id="MobiDB-lite"/>
    </source>
</evidence>
<evidence type="ECO:0000259" key="4">
    <source>
        <dbReference type="Pfam" id="PF20160"/>
    </source>
</evidence>
<accession>A0AA87Z3Y0</accession>
<dbReference type="PANTHER" id="PTHR11017:SF479">
    <property type="entry name" value="DISEASE RESISTANCE PROTEIN (TIR-NBS-LRR CLASS) FAMILY"/>
    <property type="match status" value="1"/>
</dbReference>
<evidence type="ECO:0000313" key="6">
    <source>
        <dbReference type="Proteomes" id="UP001187192"/>
    </source>
</evidence>
<feature type="compositionally biased region" description="Acidic residues" evidence="3">
    <location>
        <begin position="490"/>
        <end position="500"/>
    </location>
</feature>
<feature type="domain" description="C-JID" evidence="4">
    <location>
        <begin position="302"/>
        <end position="477"/>
    </location>
</feature>
<dbReference type="PANTHER" id="PTHR11017">
    <property type="entry name" value="LEUCINE-RICH REPEAT-CONTAINING PROTEIN"/>
    <property type="match status" value="1"/>
</dbReference>
<evidence type="ECO:0000256" key="2">
    <source>
        <dbReference type="ARBA" id="ARBA00022737"/>
    </source>
</evidence>
<name>A0AA87Z3Y0_FICCA</name>
<dbReference type="InterPro" id="IPR011713">
    <property type="entry name" value="Leu-rich_rpt_3"/>
</dbReference>
<keyword evidence="1" id="KW-0433">Leucine-rich repeat</keyword>
<organism evidence="5 6">
    <name type="scientific">Ficus carica</name>
    <name type="common">Common fig</name>
    <dbReference type="NCBI Taxonomy" id="3494"/>
    <lineage>
        <taxon>Eukaryota</taxon>
        <taxon>Viridiplantae</taxon>
        <taxon>Streptophyta</taxon>
        <taxon>Embryophyta</taxon>
        <taxon>Tracheophyta</taxon>
        <taxon>Spermatophyta</taxon>
        <taxon>Magnoliopsida</taxon>
        <taxon>eudicotyledons</taxon>
        <taxon>Gunneridae</taxon>
        <taxon>Pentapetalae</taxon>
        <taxon>rosids</taxon>
        <taxon>fabids</taxon>
        <taxon>Rosales</taxon>
        <taxon>Moraceae</taxon>
        <taxon>Ficeae</taxon>
        <taxon>Ficus</taxon>
    </lineage>
</organism>
<dbReference type="Proteomes" id="UP001187192">
    <property type="component" value="Unassembled WGS sequence"/>
</dbReference>
<dbReference type="InterPro" id="IPR044974">
    <property type="entry name" value="Disease_R_plants"/>
</dbReference>
<gene>
    <name evidence="5" type="ORF">TIFTF001_046350</name>
</gene>
<dbReference type="InterPro" id="IPR032675">
    <property type="entry name" value="LRR_dom_sf"/>
</dbReference>
<dbReference type="InterPro" id="IPR045344">
    <property type="entry name" value="C-JID"/>
</dbReference>
<dbReference type="Gene3D" id="3.80.10.10">
    <property type="entry name" value="Ribonuclease Inhibitor"/>
    <property type="match status" value="1"/>
</dbReference>
<dbReference type="SUPFAM" id="SSF52047">
    <property type="entry name" value="RNI-like"/>
    <property type="match status" value="1"/>
</dbReference>
<feature type="region of interest" description="Disordered" evidence="3">
    <location>
        <begin position="484"/>
        <end position="525"/>
    </location>
</feature>
<keyword evidence="6" id="KW-1185">Reference proteome</keyword>
<dbReference type="Pfam" id="PF07725">
    <property type="entry name" value="LRR_3"/>
    <property type="match status" value="1"/>
</dbReference>
<dbReference type="AlphaFoldDB" id="A0AA87Z3Y0"/>
<feature type="compositionally biased region" description="Basic and acidic residues" evidence="3">
    <location>
        <begin position="508"/>
        <end position="518"/>
    </location>
</feature>
<reference evidence="5" key="1">
    <citation type="submission" date="2023-07" db="EMBL/GenBank/DDBJ databases">
        <title>draft genome sequence of fig (Ficus carica).</title>
        <authorList>
            <person name="Takahashi T."/>
            <person name="Nishimura K."/>
        </authorList>
    </citation>
    <scope>NUCLEOTIDE SEQUENCE</scope>
</reference>
<protein>
    <recommendedName>
        <fullName evidence="4">C-JID domain-containing protein</fullName>
    </recommendedName>
</protein>
<comment type="caution">
    <text evidence="5">The sequence shown here is derived from an EMBL/GenBank/DDBJ whole genome shotgun (WGS) entry which is preliminary data.</text>
</comment>
<dbReference type="Pfam" id="PF20160">
    <property type="entry name" value="C-JID"/>
    <property type="match status" value="1"/>
</dbReference>
<sequence length="525" mass="59443">MHGLRLLKVNGGKLCLPQNHPLAFPCKLKYINWYACPFKSLSTNFVAEMLVELDMRGSRLEKLWKGAPKLDKLKRINLSGSKHLTQVPDLSQAPNIEIMHFDFCGHLTKVPSYVRYLTKLQGLSLKGCTSLCELSKLPKNLRALNVLTGPAEHNTNYCILSEKWDEWVPPLNFSSKFPIISEPLELITILILEFVAIEEIGFCRKLESLPVLPFSLAYLDATCCTSLKTMSSSIPSVNQNWNHLHNRGYFWENFVFLGCEMLDENARKILMEDALFRILRFATFISTFGACGLISEMNRSYWPGSEILSWFSHKSEGSSISINLPDPDHQLNNNRHLGLAFCLIIEFKDLMLARICSMLHVESTYMFPNGYSQRQSRNLEFPFLSGDGKCFRDGLYQFPYKETSEKNINGSLNSEYVFVFIDSSSGVCIKTEEGRFNIELAACTTSTATFSFSFSLDDQKLAKINKCGVHLLYSKQAERLFGYVSKSSGDEEEKEDDDDYNGGGESDSSGREAIHSESDDQEEGQ</sequence>